<name>A0ACD3AYY7_9AGAR</name>
<accession>A0ACD3AYY7</accession>
<proteinExistence type="predicted"/>
<protein>
    <submittedName>
        <fullName evidence="1">WD40 repeat-like protein</fullName>
    </submittedName>
</protein>
<keyword evidence="2" id="KW-1185">Reference proteome</keyword>
<gene>
    <name evidence="1" type="ORF">BDN72DRAFT_765745</name>
</gene>
<evidence type="ECO:0000313" key="1">
    <source>
        <dbReference type="EMBL" id="TFK70950.1"/>
    </source>
</evidence>
<dbReference type="EMBL" id="ML208305">
    <property type="protein sequence ID" value="TFK70950.1"/>
    <property type="molecule type" value="Genomic_DNA"/>
</dbReference>
<dbReference type="Proteomes" id="UP000308600">
    <property type="component" value="Unassembled WGS sequence"/>
</dbReference>
<organism evidence="1 2">
    <name type="scientific">Pluteus cervinus</name>
    <dbReference type="NCBI Taxonomy" id="181527"/>
    <lineage>
        <taxon>Eukaryota</taxon>
        <taxon>Fungi</taxon>
        <taxon>Dikarya</taxon>
        <taxon>Basidiomycota</taxon>
        <taxon>Agaricomycotina</taxon>
        <taxon>Agaricomycetes</taxon>
        <taxon>Agaricomycetidae</taxon>
        <taxon>Agaricales</taxon>
        <taxon>Pluteineae</taxon>
        <taxon>Pluteaceae</taxon>
        <taxon>Pluteus</taxon>
    </lineage>
</organism>
<sequence>MQFGRSTSRNISGIPPLATSSPSRARRQTLDALVSGGFPYSKKLASHTSCVNSLAFSSGDGRFLASGGDDLSVKIWDFHDENVDKPVTSFTGPSGNVFALSFSATNRYLLSGGTDDIVLKYDLDHLERGVIAAGPYGPQESFNEHHDTIRAVSCHPSQDEVFLSGSENGGILYHDLRVGRRSSRAQDTLQLSSEVTSLQFHPTMDHIFATSESVGRVCLRDTRMAFGPLTQRTRQGVVQTYNTKITKPSINYLSNPEASSLAFDRDGSKLAVTMLHYLPTIYALTDPHPIATCSGVNLPDGTPVLPPERTYSNSCTMKHGSFGGPASDRDVMYSAGSDDFRGYIWKIPPAAELVERRLEVDVDDWNLNNHGDDLVGFAQGLWESRHVPVQLSTPLCRLSGHISIVNSTIFHPNFLHVLSAGIENHILLHSPTPSSPCTENLDRTSIQVRPLSDDEDGDRQSYWRAVTGIPIGEDENEDSRTLRIFDHLLRQEADGDVFSMRHWTRAGDWSSDEDSEMPGHSSDDETFY</sequence>
<reference evidence="1 2" key="1">
    <citation type="journal article" date="2019" name="Nat. Ecol. Evol.">
        <title>Megaphylogeny resolves global patterns of mushroom evolution.</title>
        <authorList>
            <person name="Varga T."/>
            <person name="Krizsan K."/>
            <person name="Foldi C."/>
            <person name="Dima B."/>
            <person name="Sanchez-Garcia M."/>
            <person name="Sanchez-Ramirez S."/>
            <person name="Szollosi G.J."/>
            <person name="Szarkandi J.G."/>
            <person name="Papp V."/>
            <person name="Albert L."/>
            <person name="Andreopoulos W."/>
            <person name="Angelini C."/>
            <person name="Antonin V."/>
            <person name="Barry K.W."/>
            <person name="Bougher N.L."/>
            <person name="Buchanan P."/>
            <person name="Buyck B."/>
            <person name="Bense V."/>
            <person name="Catcheside P."/>
            <person name="Chovatia M."/>
            <person name="Cooper J."/>
            <person name="Damon W."/>
            <person name="Desjardin D."/>
            <person name="Finy P."/>
            <person name="Geml J."/>
            <person name="Haridas S."/>
            <person name="Hughes K."/>
            <person name="Justo A."/>
            <person name="Karasinski D."/>
            <person name="Kautmanova I."/>
            <person name="Kiss B."/>
            <person name="Kocsube S."/>
            <person name="Kotiranta H."/>
            <person name="LaButti K.M."/>
            <person name="Lechner B.E."/>
            <person name="Liimatainen K."/>
            <person name="Lipzen A."/>
            <person name="Lukacs Z."/>
            <person name="Mihaltcheva S."/>
            <person name="Morgado L.N."/>
            <person name="Niskanen T."/>
            <person name="Noordeloos M.E."/>
            <person name="Ohm R.A."/>
            <person name="Ortiz-Santana B."/>
            <person name="Ovrebo C."/>
            <person name="Racz N."/>
            <person name="Riley R."/>
            <person name="Savchenko A."/>
            <person name="Shiryaev A."/>
            <person name="Soop K."/>
            <person name="Spirin V."/>
            <person name="Szebenyi C."/>
            <person name="Tomsovsky M."/>
            <person name="Tulloss R.E."/>
            <person name="Uehling J."/>
            <person name="Grigoriev I.V."/>
            <person name="Vagvolgyi C."/>
            <person name="Papp T."/>
            <person name="Martin F.M."/>
            <person name="Miettinen O."/>
            <person name="Hibbett D.S."/>
            <person name="Nagy L.G."/>
        </authorList>
    </citation>
    <scope>NUCLEOTIDE SEQUENCE [LARGE SCALE GENOMIC DNA]</scope>
    <source>
        <strain evidence="1 2">NL-1719</strain>
    </source>
</reference>
<evidence type="ECO:0000313" key="2">
    <source>
        <dbReference type="Proteomes" id="UP000308600"/>
    </source>
</evidence>